<evidence type="ECO:0000256" key="1">
    <source>
        <dbReference type="SAM" id="Phobius"/>
    </source>
</evidence>
<dbReference type="RefSeq" id="WP_089021517.1">
    <property type="nucleotide sequence ID" value="NZ_LT607412.1"/>
</dbReference>
<proteinExistence type="predicted"/>
<keyword evidence="1" id="KW-0812">Transmembrane</keyword>
<reference evidence="4" key="1">
    <citation type="submission" date="2016-06" db="EMBL/GenBank/DDBJ databases">
        <authorList>
            <person name="Varghese N."/>
            <person name="Submissions Spin"/>
        </authorList>
    </citation>
    <scope>NUCLEOTIDE SEQUENCE [LARGE SCALE GENOMIC DNA]</scope>
    <source>
        <strain evidence="4">DSM 44875</strain>
    </source>
</reference>
<dbReference type="InterPro" id="IPR019545">
    <property type="entry name" value="DM13_domain"/>
</dbReference>
<accession>A0A1C4Y9S6</accession>
<name>A0A1C4Y9S6_9ACTN</name>
<keyword evidence="4" id="KW-1185">Reference proteome</keyword>
<feature type="domain" description="DM13" evidence="2">
    <location>
        <begin position="72"/>
        <end position="187"/>
    </location>
</feature>
<dbReference type="AlphaFoldDB" id="A0A1C4Y9S6"/>
<dbReference type="OrthoDB" id="4751481at2"/>
<evidence type="ECO:0000313" key="3">
    <source>
        <dbReference type="EMBL" id="SCF17477.1"/>
    </source>
</evidence>
<dbReference type="EMBL" id="LT607412">
    <property type="protein sequence ID" value="SCF17477.1"/>
    <property type="molecule type" value="Genomic_DNA"/>
</dbReference>
<organism evidence="3 4">
    <name type="scientific">Micromonospora coriariae</name>
    <dbReference type="NCBI Taxonomy" id="285665"/>
    <lineage>
        <taxon>Bacteria</taxon>
        <taxon>Bacillati</taxon>
        <taxon>Actinomycetota</taxon>
        <taxon>Actinomycetes</taxon>
        <taxon>Micromonosporales</taxon>
        <taxon>Micromonosporaceae</taxon>
        <taxon>Micromonospora</taxon>
    </lineage>
</organism>
<dbReference type="PROSITE" id="PS51549">
    <property type="entry name" value="DM13"/>
    <property type="match status" value="1"/>
</dbReference>
<protein>
    <submittedName>
        <fullName evidence="3">Electron transfer DM13</fullName>
    </submittedName>
</protein>
<gene>
    <name evidence="3" type="ORF">GA0070607_6469</name>
</gene>
<keyword evidence="1" id="KW-0472">Membrane</keyword>
<dbReference type="Pfam" id="PF10517">
    <property type="entry name" value="DM13"/>
    <property type="match status" value="1"/>
</dbReference>
<feature type="transmembrane region" description="Helical" evidence="1">
    <location>
        <begin position="12"/>
        <end position="29"/>
    </location>
</feature>
<evidence type="ECO:0000313" key="4">
    <source>
        <dbReference type="Proteomes" id="UP000198243"/>
    </source>
</evidence>
<dbReference type="Proteomes" id="UP000198243">
    <property type="component" value="Chromosome I"/>
</dbReference>
<evidence type="ECO:0000259" key="2">
    <source>
        <dbReference type="PROSITE" id="PS51549"/>
    </source>
</evidence>
<sequence>MGKRVFRSPVAWAGLASAVVVVILVLHWFQPWKLFIDTYVDEALPPVGTTSVVPAPESAAPSPAASAAAPAGNEILAAGEFVTHEHRTSGSAEIVRLRDGRHQLVIRNLDTSNGPDLRVWLTDQPLTRGTAGWRVFDDGDWVELGRLKGNRGDQVYELPASVDPRDYRSVSIWCKRFAVSFGGADLNAT</sequence>
<keyword evidence="1" id="KW-1133">Transmembrane helix</keyword>